<name>A0A0C2MET4_THEKT</name>
<reference evidence="1 2" key="1">
    <citation type="journal article" date="2014" name="Genome Biol. Evol.">
        <title>The genome of the myxosporean Thelohanellus kitauei shows adaptations to nutrient acquisition within its fish host.</title>
        <authorList>
            <person name="Yang Y."/>
            <person name="Xiong J."/>
            <person name="Zhou Z."/>
            <person name="Huo F."/>
            <person name="Miao W."/>
            <person name="Ran C."/>
            <person name="Liu Y."/>
            <person name="Zhang J."/>
            <person name="Feng J."/>
            <person name="Wang M."/>
            <person name="Wang M."/>
            <person name="Wang L."/>
            <person name="Yao B."/>
        </authorList>
    </citation>
    <scope>NUCLEOTIDE SEQUENCE [LARGE SCALE GENOMIC DNA]</scope>
    <source>
        <strain evidence="1">Wuqing</strain>
    </source>
</reference>
<organism evidence="1 2">
    <name type="scientific">Thelohanellus kitauei</name>
    <name type="common">Myxosporean</name>
    <dbReference type="NCBI Taxonomy" id="669202"/>
    <lineage>
        <taxon>Eukaryota</taxon>
        <taxon>Metazoa</taxon>
        <taxon>Cnidaria</taxon>
        <taxon>Myxozoa</taxon>
        <taxon>Myxosporea</taxon>
        <taxon>Bivalvulida</taxon>
        <taxon>Platysporina</taxon>
        <taxon>Myxobolidae</taxon>
        <taxon>Thelohanellus</taxon>
    </lineage>
</organism>
<dbReference type="Proteomes" id="UP000031668">
    <property type="component" value="Unassembled WGS sequence"/>
</dbReference>
<dbReference type="EMBL" id="JWZT01004849">
    <property type="protein sequence ID" value="KII62914.1"/>
    <property type="molecule type" value="Genomic_DNA"/>
</dbReference>
<keyword evidence="2" id="KW-1185">Reference proteome</keyword>
<protein>
    <submittedName>
        <fullName evidence="1">Uncharacterized protein</fullName>
    </submittedName>
</protein>
<gene>
    <name evidence="1" type="ORF">RF11_04285</name>
</gene>
<accession>A0A0C2MET4</accession>
<sequence length="99" mass="11434">MRKTVTCVGIQDAQFGRFLPNKKYIEVLQKKENKYIRVNIPKLFINQENYQVKASTTSISSMMKPSPRTVQTRIKKSTAPIIQRTVNANNSEKTIIFDK</sequence>
<dbReference type="AlphaFoldDB" id="A0A0C2MET4"/>
<proteinExistence type="predicted"/>
<comment type="caution">
    <text evidence="1">The sequence shown here is derived from an EMBL/GenBank/DDBJ whole genome shotgun (WGS) entry which is preliminary data.</text>
</comment>
<evidence type="ECO:0000313" key="2">
    <source>
        <dbReference type="Proteomes" id="UP000031668"/>
    </source>
</evidence>
<evidence type="ECO:0000313" key="1">
    <source>
        <dbReference type="EMBL" id="KII62914.1"/>
    </source>
</evidence>